<name>F2Q2M3_TRIEC</name>
<dbReference type="Proteomes" id="UP000009169">
    <property type="component" value="Unassembled WGS sequence"/>
</dbReference>
<sequence length="184" mass="21185">MPQPLIFESDITYNRPALLGIKAILIYRNPDKVENEELEEILQGLPDSMGARLKLVVRWFGVEANPSKEAKPFNDLVEFMSPKTKENERAERLRAWSESGLISGETLKQFTTRLNDSIYHENSLQELHKTIIERTLNMTEGSYERRECMFSSDSRNPVSKYIPLTYGRNRGKHGQHSGIEGNEK</sequence>
<evidence type="ECO:0000313" key="3">
    <source>
        <dbReference type="Proteomes" id="UP000009169"/>
    </source>
</evidence>
<accession>F2Q2M3</accession>
<dbReference type="EMBL" id="DS995778">
    <property type="protein sequence ID" value="EGE08391.1"/>
    <property type="molecule type" value="Genomic_DNA"/>
</dbReference>
<keyword evidence="3" id="KW-1185">Reference proteome</keyword>
<dbReference type="AlphaFoldDB" id="F2Q2M3"/>
<protein>
    <submittedName>
        <fullName evidence="2">Uncharacterized protein</fullName>
    </submittedName>
</protein>
<reference evidence="3" key="1">
    <citation type="journal article" date="2012" name="MBio">
        <title>Comparative genome analysis of Trichophyton rubrum and related dermatophytes reveals candidate genes involved in infection.</title>
        <authorList>
            <person name="Martinez D.A."/>
            <person name="Oliver B.G."/>
            <person name="Graeser Y."/>
            <person name="Goldberg J.M."/>
            <person name="Li W."/>
            <person name="Martinez-Rossi N.M."/>
            <person name="Monod M."/>
            <person name="Shelest E."/>
            <person name="Barton R.C."/>
            <person name="Birch E."/>
            <person name="Brakhage A.A."/>
            <person name="Chen Z."/>
            <person name="Gurr S.J."/>
            <person name="Heiman D."/>
            <person name="Heitman J."/>
            <person name="Kosti I."/>
            <person name="Rossi A."/>
            <person name="Saif S."/>
            <person name="Samalova M."/>
            <person name="Saunders C.W."/>
            <person name="Shea T."/>
            <person name="Summerbell R.C."/>
            <person name="Xu J."/>
            <person name="Young S."/>
            <person name="Zeng Q."/>
            <person name="Birren B.W."/>
            <person name="Cuomo C.A."/>
            <person name="White T.C."/>
        </authorList>
    </citation>
    <scope>NUCLEOTIDE SEQUENCE [LARGE SCALE GENOMIC DNA]</scope>
    <source>
        <strain evidence="3">ATCC MYA-4606 / CBS 127.97</strain>
    </source>
</reference>
<organism evidence="2 3">
    <name type="scientific">Trichophyton equinum (strain ATCC MYA-4606 / CBS 127.97)</name>
    <name type="common">Horse ringworm fungus</name>
    <dbReference type="NCBI Taxonomy" id="559882"/>
    <lineage>
        <taxon>Eukaryota</taxon>
        <taxon>Fungi</taxon>
        <taxon>Dikarya</taxon>
        <taxon>Ascomycota</taxon>
        <taxon>Pezizomycotina</taxon>
        <taxon>Eurotiomycetes</taxon>
        <taxon>Eurotiomycetidae</taxon>
        <taxon>Onygenales</taxon>
        <taxon>Arthrodermataceae</taxon>
        <taxon>Trichophyton</taxon>
    </lineage>
</organism>
<feature type="region of interest" description="Disordered" evidence="1">
    <location>
        <begin position="161"/>
        <end position="184"/>
    </location>
</feature>
<dbReference type="VEuPathDB" id="FungiDB:TEQG_07498"/>
<gene>
    <name evidence="2" type="ORF">TEQG_07498</name>
</gene>
<proteinExistence type="predicted"/>
<evidence type="ECO:0000256" key="1">
    <source>
        <dbReference type="SAM" id="MobiDB-lite"/>
    </source>
</evidence>
<dbReference type="HOGENOM" id="CLU_1469225_0_0_1"/>
<evidence type="ECO:0000313" key="2">
    <source>
        <dbReference type="EMBL" id="EGE08391.1"/>
    </source>
</evidence>